<dbReference type="Proteomes" id="UP000004057">
    <property type="component" value="Unassembled WGS sequence"/>
</dbReference>
<name>A0AAI9T3V7_SPIME</name>
<sequence>MIENLPFKNNLYRINLKEKSYFTILKTQFDQQLEEFTKVIVGFWHYYQLETYNENHNLVFKINQDVFNNLLSYINRWKSTSYLEVFKFLLNTYQSALQNPTPWYVYNTTHGFISNTNFIKNQKSLIVKIKYFRKNQESWSTFGYHSLAYGFWIYPEPNEENSGYDSDGRWFLLQKIEFKVI</sequence>
<evidence type="ECO:0000313" key="2">
    <source>
        <dbReference type="Proteomes" id="UP000004057"/>
    </source>
</evidence>
<accession>A0AAI9T3V7</accession>
<evidence type="ECO:0000313" key="1">
    <source>
        <dbReference type="EMBL" id="KAI92731.1"/>
    </source>
</evidence>
<proteinExistence type="predicted"/>
<organism evidence="1 2">
    <name type="scientific">Spiroplasma melliferum KC3</name>
    <dbReference type="NCBI Taxonomy" id="570509"/>
    <lineage>
        <taxon>Bacteria</taxon>
        <taxon>Bacillati</taxon>
        <taxon>Mycoplasmatota</taxon>
        <taxon>Mollicutes</taxon>
        <taxon>Entomoplasmatales</taxon>
        <taxon>Spiroplasmataceae</taxon>
        <taxon>Spiroplasma</taxon>
    </lineage>
</organism>
<reference evidence="1 2" key="1">
    <citation type="journal article" date="2012" name="J. Proteome Res.">
        <title>Application of Spiroplasma melliferum proteogenomic profiling for the discovery of virulence factors and pathogenicity mechanisms in host-associated spiroplasmas.</title>
        <authorList>
            <person name="Alexeev D."/>
            <person name="Kostrjukova E."/>
            <person name="Aliper A."/>
            <person name="Popenko A."/>
            <person name="Bazaleev N."/>
            <person name="Tyakht A."/>
            <person name="Selezneva O."/>
            <person name="Akopian T."/>
            <person name="Prichodko E."/>
            <person name="Kondratov I."/>
            <person name="Chukin M."/>
            <person name="Demina I."/>
            <person name="Galyamina M."/>
            <person name="Kamashev D."/>
            <person name="Vanyushkina A."/>
            <person name="Ladygina V."/>
            <person name="Levitskii S."/>
            <person name="Lazarev V."/>
            <person name="Govorun V."/>
        </authorList>
    </citation>
    <scope>NUCLEOTIDE SEQUENCE [LARGE SCALE GENOMIC DNA]</scope>
    <source>
        <strain evidence="1 2">KC3</strain>
    </source>
</reference>
<comment type="caution">
    <text evidence="1">The sequence shown here is derived from an EMBL/GenBank/DDBJ whole genome shotgun (WGS) entry which is preliminary data.</text>
</comment>
<gene>
    <name evidence="1" type="ORF">SPM_001500</name>
</gene>
<dbReference type="EMBL" id="AGBZ02000001">
    <property type="protein sequence ID" value="KAI92731.1"/>
    <property type="molecule type" value="Genomic_DNA"/>
</dbReference>
<dbReference type="AlphaFoldDB" id="A0AAI9T3V7"/>
<dbReference type="RefSeq" id="WP_004027832.1">
    <property type="nucleotide sequence ID" value="NZ_AGBZ02000001.1"/>
</dbReference>
<protein>
    <submittedName>
        <fullName evidence="1">Uncharacterized protein</fullName>
    </submittedName>
</protein>